<feature type="compositionally biased region" description="Basic and acidic residues" evidence="12">
    <location>
        <begin position="505"/>
        <end position="515"/>
    </location>
</feature>
<comment type="similarity">
    <text evidence="3 11">Belongs to the long-chain O-acyltransferase family.</text>
</comment>
<evidence type="ECO:0000259" key="14">
    <source>
        <dbReference type="Pfam" id="PF06974"/>
    </source>
</evidence>
<dbReference type="GO" id="GO:0051701">
    <property type="term" value="P:biological process involved in interaction with host"/>
    <property type="evidence" value="ECO:0007669"/>
    <property type="project" value="TreeGrafter"/>
</dbReference>
<dbReference type="InterPro" id="IPR014292">
    <property type="entry name" value="Acyl_transf_WS/DGAT"/>
</dbReference>
<evidence type="ECO:0000313" key="15">
    <source>
        <dbReference type="EMBL" id="WCO66103.1"/>
    </source>
</evidence>
<dbReference type="Gene3D" id="3.30.559.10">
    <property type="entry name" value="Chloramphenicol acetyltransferase-like domain"/>
    <property type="match status" value="1"/>
</dbReference>
<evidence type="ECO:0000313" key="16">
    <source>
        <dbReference type="Proteomes" id="UP001216390"/>
    </source>
</evidence>
<evidence type="ECO:0000259" key="13">
    <source>
        <dbReference type="Pfam" id="PF03007"/>
    </source>
</evidence>
<evidence type="ECO:0000256" key="6">
    <source>
        <dbReference type="ARBA" id="ARBA00022679"/>
    </source>
</evidence>
<dbReference type="GO" id="GO:0006071">
    <property type="term" value="P:glycerol metabolic process"/>
    <property type="evidence" value="ECO:0007669"/>
    <property type="project" value="UniProtKB-KW"/>
</dbReference>
<evidence type="ECO:0000256" key="10">
    <source>
        <dbReference type="ARBA" id="ARBA00048109"/>
    </source>
</evidence>
<keyword evidence="16" id="KW-1185">Reference proteome</keyword>
<dbReference type="Proteomes" id="UP001216390">
    <property type="component" value="Chromosome"/>
</dbReference>
<reference evidence="15" key="1">
    <citation type="submission" date="2023-01" db="EMBL/GenBank/DDBJ databases">
        <title>The diversity of Class Acidimicrobiia in South China Sea sediment environments and the proposal of Iamia marina sp. nov., a novel species of the genus Iamia.</title>
        <authorList>
            <person name="He Y."/>
            <person name="Tian X."/>
        </authorList>
    </citation>
    <scope>NUCLEOTIDE SEQUENCE</scope>
    <source>
        <strain evidence="15">DSM 19957</strain>
    </source>
</reference>
<dbReference type="NCBIfam" id="TIGR02946">
    <property type="entry name" value="acyl_WS_DGAT"/>
    <property type="match status" value="1"/>
</dbReference>
<dbReference type="InterPro" id="IPR023213">
    <property type="entry name" value="CAT-like_dom_sf"/>
</dbReference>
<dbReference type="Pfam" id="PF03007">
    <property type="entry name" value="WS_DGAT_cat"/>
    <property type="match status" value="1"/>
</dbReference>
<evidence type="ECO:0000256" key="5">
    <source>
        <dbReference type="ARBA" id="ARBA00022516"/>
    </source>
</evidence>
<feature type="domain" description="O-acyltransferase WSD1 C-terminal" evidence="14">
    <location>
        <begin position="310"/>
        <end position="459"/>
    </location>
</feature>
<evidence type="ECO:0000256" key="1">
    <source>
        <dbReference type="ARBA" id="ARBA00004771"/>
    </source>
</evidence>
<name>A0AAE9Y7Y2_9ACTN</name>
<evidence type="ECO:0000256" key="12">
    <source>
        <dbReference type="SAM" id="MobiDB-lite"/>
    </source>
</evidence>
<accession>A0AAE9Y7Y2</accession>
<evidence type="ECO:0000256" key="7">
    <source>
        <dbReference type="ARBA" id="ARBA00022798"/>
    </source>
</evidence>
<evidence type="ECO:0000256" key="2">
    <source>
        <dbReference type="ARBA" id="ARBA00005189"/>
    </source>
</evidence>
<keyword evidence="6 11" id="KW-0808">Transferase</keyword>
<comment type="catalytic activity">
    <reaction evidence="10 11">
        <text>an acyl-CoA + a 1,2-diacyl-sn-glycerol = a triacyl-sn-glycerol + CoA</text>
        <dbReference type="Rhea" id="RHEA:10868"/>
        <dbReference type="ChEBI" id="CHEBI:17815"/>
        <dbReference type="ChEBI" id="CHEBI:57287"/>
        <dbReference type="ChEBI" id="CHEBI:58342"/>
        <dbReference type="ChEBI" id="CHEBI:64615"/>
        <dbReference type="EC" id="2.3.1.20"/>
    </reaction>
</comment>
<dbReference type="PANTHER" id="PTHR31650">
    <property type="entry name" value="O-ACYLTRANSFERASE (WSD1-LIKE) FAMILY PROTEIN"/>
    <property type="match status" value="1"/>
</dbReference>
<dbReference type="InterPro" id="IPR004255">
    <property type="entry name" value="O-acyltransferase_WSD1_N"/>
</dbReference>
<evidence type="ECO:0000256" key="11">
    <source>
        <dbReference type="RuleBase" id="RU361241"/>
    </source>
</evidence>
<keyword evidence="5 11" id="KW-0444">Lipid biosynthesis</keyword>
<feature type="region of interest" description="Disordered" evidence="12">
    <location>
        <begin position="474"/>
        <end position="515"/>
    </location>
</feature>
<dbReference type="GO" id="GO:0001666">
    <property type="term" value="P:response to hypoxia"/>
    <property type="evidence" value="ECO:0007669"/>
    <property type="project" value="TreeGrafter"/>
</dbReference>
<dbReference type="InterPro" id="IPR009721">
    <property type="entry name" value="O-acyltransferase_WSD1_C"/>
</dbReference>
<dbReference type="GO" id="GO:0019432">
    <property type="term" value="P:triglyceride biosynthetic process"/>
    <property type="evidence" value="ECO:0007669"/>
    <property type="project" value="TreeGrafter"/>
</dbReference>
<evidence type="ECO:0000256" key="3">
    <source>
        <dbReference type="ARBA" id="ARBA00009587"/>
    </source>
</evidence>
<dbReference type="InterPro" id="IPR045034">
    <property type="entry name" value="O-acyltransferase_WSD1-like"/>
</dbReference>
<dbReference type="EMBL" id="CP116942">
    <property type="protein sequence ID" value="WCO66103.1"/>
    <property type="molecule type" value="Genomic_DNA"/>
</dbReference>
<organism evidence="15 16">
    <name type="scientific">Iamia majanohamensis</name>
    <dbReference type="NCBI Taxonomy" id="467976"/>
    <lineage>
        <taxon>Bacteria</taxon>
        <taxon>Bacillati</taxon>
        <taxon>Actinomycetota</taxon>
        <taxon>Acidimicrobiia</taxon>
        <taxon>Acidimicrobiales</taxon>
        <taxon>Iamiaceae</taxon>
        <taxon>Iamia</taxon>
    </lineage>
</organism>
<sequence length="515" mass="54984">MERLTGLDATFLYLETPTHHMHVSMAMVLDPASMPGGYSFDTIKRFIASRMDRIAPFRRRLVSVPLNLHHPVWVEDPEFDIDYHVRRIGAPAPGGRRELGEMAAQIASVPLDRSRPLWEMWVVEGLKRDRIGIVSKVHHCAIDGASGAELMVHLFDLDPADAEVDGPLPDLPSEHIPNDIELLGHAVTSKVRRTLGLAPLINQTARSVSRVVQGRRDPKGLVGAVPLTAPRVPWNGPTSGRRDVGFARVPLATVKELKTALDCTVNDVVLTLCAGTLRAYLQDHGALPAEPLVAVCPVSVRTEADAPGSNRVSALFTSLATQLDDPLDRVAAICDTTKGAKEEHNAVGASMLQDWAEFAGPNLFNLASRLYSGMNLAGTHRPVHNMIVSNVPGPPFPLYFAGAEAVACYPMGPVMEGCGLNVTVFSYMDSIDIGFMVDKELVPDVWAMADAVTPALAELVEAAGLASGTRAEAKAKAAPAGGAKKKPAKKASTAKKAAPAGKKATTKEAAARSTA</sequence>
<evidence type="ECO:0000256" key="4">
    <source>
        <dbReference type="ARBA" id="ARBA00013244"/>
    </source>
</evidence>
<dbReference type="KEGG" id="ima:PO878_16505"/>
<keyword evidence="9 11" id="KW-0012">Acyltransferase</keyword>
<dbReference type="AlphaFoldDB" id="A0AAE9Y7Y2"/>
<feature type="compositionally biased region" description="Low complexity" evidence="12">
    <location>
        <begin position="494"/>
        <end position="504"/>
    </location>
</feature>
<dbReference type="SUPFAM" id="SSF52777">
    <property type="entry name" value="CoA-dependent acyltransferases"/>
    <property type="match status" value="2"/>
</dbReference>
<dbReference type="GO" id="GO:0071731">
    <property type="term" value="P:response to nitric oxide"/>
    <property type="evidence" value="ECO:0007669"/>
    <property type="project" value="TreeGrafter"/>
</dbReference>
<dbReference type="PANTHER" id="PTHR31650:SF1">
    <property type="entry name" value="WAX ESTER SYNTHASE_DIACYLGLYCEROL ACYLTRANSFERASE 4-RELATED"/>
    <property type="match status" value="1"/>
</dbReference>
<feature type="compositionally biased region" description="Basic residues" evidence="12">
    <location>
        <begin position="483"/>
        <end position="493"/>
    </location>
</feature>
<dbReference type="EC" id="2.3.1.20" evidence="4 11"/>
<evidence type="ECO:0000256" key="9">
    <source>
        <dbReference type="ARBA" id="ARBA00023315"/>
    </source>
</evidence>
<dbReference type="RefSeq" id="WP_272735628.1">
    <property type="nucleotide sequence ID" value="NZ_CP116942.1"/>
</dbReference>
<comment type="pathway">
    <text evidence="1 11">Glycerolipid metabolism; triacylglycerol biosynthesis.</text>
</comment>
<gene>
    <name evidence="15" type="ORF">PO878_16505</name>
</gene>
<proteinExistence type="inferred from homology"/>
<evidence type="ECO:0000256" key="8">
    <source>
        <dbReference type="ARBA" id="ARBA00023098"/>
    </source>
</evidence>
<dbReference type="GO" id="GO:0004144">
    <property type="term" value="F:diacylglycerol O-acyltransferase activity"/>
    <property type="evidence" value="ECO:0007669"/>
    <property type="project" value="UniProtKB-EC"/>
</dbReference>
<protein>
    <recommendedName>
        <fullName evidence="4 11">Diacylglycerol O-acyltransferase</fullName>
        <ecNumber evidence="4 11">2.3.1.20</ecNumber>
    </recommendedName>
</protein>
<keyword evidence="7 11" id="KW-0319">Glycerol metabolism</keyword>
<feature type="domain" description="O-acyltransferase WSD1-like N-terminal" evidence="13">
    <location>
        <begin position="4"/>
        <end position="269"/>
    </location>
</feature>
<keyword evidence="8 11" id="KW-0443">Lipid metabolism</keyword>
<dbReference type="GO" id="GO:0005886">
    <property type="term" value="C:plasma membrane"/>
    <property type="evidence" value="ECO:0007669"/>
    <property type="project" value="TreeGrafter"/>
</dbReference>
<comment type="pathway">
    <text evidence="2">Lipid metabolism.</text>
</comment>
<dbReference type="Pfam" id="PF06974">
    <property type="entry name" value="WS_DGAT_C"/>
    <property type="match status" value="1"/>
</dbReference>